<feature type="domain" description="GGDEF" evidence="3">
    <location>
        <begin position="218"/>
        <end position="353"/>
    </location>
</feature>
<feature type="transmembrane region" description="Helical" evidence="1">
    <location>
        <begin position="149"/>
        <end position="170"/>
    </location>
</feature>
<evidence type="ECO:0000259" key="3">
    <source>
        <dbReference type="PROSITE" id="PS50887"/>
    </source>
</evidence>
<proteinExistence type="predicted"/>
<dbReference type="EMBL" id="LK932400">
    <property type="protein sequence ID" value="CDS86912.1"/>
    <property type="molecule type" value="Genomic_DNA"/>
</dbReference>
<keyword evidence="1" id="KW-0472">Membrane</keyword>
<organism evidence="4">
    <name type="scientific">Clostridioides difficile</name>
    <name type="common">Peptoclostridium difficile</name>
    <dbReference type="NCBI Taxonomy" id="1496"/>
    <lineage>
        <taxon>Bacteria</taxon>
        <taxon>Bacillati</taxon>
        <taxon>Bacillota</taxon>
        <taxon>Clostridia</taxon>
        <taxon>Peptostreptococcales</taxon>
        <taxon>Peptostreptococcaceae</taxon>
        <taxon>Clostridioides</taxon>
    </lineage>
</organism>
<dbReference type="Pfam" id="PF00990">
    <property type="entry name" value="GGDEF"/>
    <property type="match status" value="1"/>
</dbReference>
<keyword evidence="1" id="KW-1133">Transmembrane helix</keyword>
<dbReference type="PANTHER" id="PTHR33121:SF71">
    <property type="entry name" value="OXYGEN SENSOR PROTEIN DOSP"/>
    <property type="match status" value="1"/>
</dbReference>
<dbReference type="AlphaFoldDB" id="A0A069A8A0"/>
<dbReference type="SUPFAM" id="SSF55073">
    <property type="entry name" value="Nucleotide cyclase"/>
    <property type="match status" value="1"/>
</dbReference>
<dbReference type="GO" id="GO:0071111">
    <property type="term" value="F:cyclic-guanylate-specific phosphodiesterase activity"/>
    <property type="evidence" value="ECO:0007669"/>
    <property type="project" value="InterPro"/>
</dbReference>
<evidence type="ECO:0000313" key="5">
    <source>
        <dbReference type="EMBL" id="CDS87245.1"/>
    </source>
</evidence>
<dbReference type="InterPro" id="IPR043128">
    <property type="entry name" value="Rev_trsase/Diguanyl_cyclase"/>
</dbReference>
<dbReference type="Pfam" id="PF00563">
    <property type="entry name" value="EAL"/>
    <property type="match status" value="1"/>
</dbReference>
<dbReference type="Gene3D" id="3.20.20.450">
    <property type="entry name" value="EAL domain"/>
    <property type="match status" value="1"/>
</dbReference>
<sequence>MKRFLRRIILVLFILLIFISFISIKLIHNVGDYGKLINYVGIVRGASQRLTKLEMNHQPNDELIEYIDEILQELITGHGDYGLVITDCNEYNEDLLLLEKKWEDLNIEIKKVRMKEQDNQLLSISEEFFSLANDTVFKIENFSKEKSNYLMTLIIIISIIGILACIILILQYSKKMVRLEKLNVDLKNIAYKDELTGVNTIEKFKLDANQNICIHKDKKFAVFYIDFENFKYINDIFGYDYGDMILKRYANLMMNDIGKYEIFAREIADRFVALRCYVDKEDLVVRQRDVDNELINITNEIKNKHSITVVSGICCIEDVNEKLSIDGLINRANFAQKTVKNKPGTNYAFYNDSIRKKMIEENTIKSRIHEAIEKREFIVYLQPKVNLHSQKINCAEALVRWLTPDKGIISPAIFIPVLEKNFFIALVDKYVFEEVCKWIRKRLDENKPFVQISVNVSRIQFYNTKFVETYSNIQNKYRIPKNTIEIEFTESVAFENQKHLLEIIHDLHENGFTCSLDDFGKGYSSLSVLKDLPFDVLKLDSMFFKASLDKDKEKIVIKNIVHMLKELNITTVAEGIECKEQVEFLRDIGCDLVQGFVFYKPMPILEFEKILDKEFVYNS</sequence>
<gene>
    <name evidence="5" type="ORF">BN1096_610087</name>
    <name evidence="4" type="ORF">BN1097_610036</name>
</gene>
<dbReference type="InterPro" id="IPR050706">
    <property type="entry name" value="Cyclic-di-GMP_PDE-like"/>
</dbReference>
<dbReference type="PROSITE" id="PS50883">
    <property type="entry name" value="EAL"/>
    <property type="match status" value="1"/>
</dbReference>
<dbReference type="SUPFAM" id="SSF141868">
    <property type="entry name" value="EAL domain-like"/>
    <property type="match status" value="1"/>
</dbReference>
<dbReference type="NCBIfam" id="TIGR00254">
    <property type="entry name" value="GGDEF"/>
    <property type="match status" value="1"/>
</dbReference>
<evidence type="ECO:0000259" key="2">
    <source>
        <dbReference type="PROSITE" id="PS50883"/>
    </source>
</evidence>
<accession>A0A069A8A0</accession>
<evidence type="ECO:0000256" key="1">
    <source>
        <dbReference type="SAM" id="Phobius"/>
    </source>
</evidence>
<reference evidence="4" key="1">
    <citation type="submission" date="2014-07" db="EMBL/GenBank/DDBJ databases">
        <authorList>
            <person name="Monot Marc"/>
        </authorList>
    </citation>
    <scope>NUCLEOTIDE SEQUENCE</scope>
    <source>
        <strain evidence="4">7032994</strain>
    </source>
</reference>
<dbReference type="RefSeq" id="WP_021366652.1">
    <property type="nucleotide sequence ID" value="NZ_BBYB01000069.1"/>
</dbReference>
<dbReference type="PANTHER" id="PTHR33121">
    <property type="entry name" value="CYCLIC DI-GMP PHOSPHODIESTERASE PDEF"/>
    <property type="match status" value="1"/>
</dbReference>
<name>A0A069A8A0_CLODI</name>
<dbReference type="CDD" id="cd01948">
    <property type="entry name" value="EAL"/>
    <property type="match status" value="1"/>
</dbReference>
<feature type="domain" description="EAL" evidence="2">
    <location>
        <begin position="361"/>
        <end position="615"/>
    </location>
</feature>
<dbReference type="SMART" id="SM00267">
    <property type="entry name" value="GGDEF"/>
    <property type="match status" value="1"/>
</dbReference>
<evidence type="ECO:0000313" key="4">
    <source>
        <dbReference type="EMBL" id="CDS86912.1"/>
    </source>
</evidence>
<keyword evidence="1" id="KW-0812">Transmembrane</keyword>
<dbReference type="InterPro" id="IPR029787">
    <property type="entry name" value="Nucleotide_cyclase"/>
</dbReference>
<dbReference type="PROSITE" id="PS50887">
    <property type="entry name" value="GGDEF"/>
    <property type="match status" value="1"/>
</dbReference>
<dbReference type="SMART" id="SM00052">
    <property type="entry name" value="EAL"/>
    <property type="match status" value="1"/>
</dbReference>
<dbReference type="InterPro" id="IPR035919">
    <property type="entry name" value="EAL_sf"/>
</dbReference>
<dbReference type="InterPro" id="IPR000160">
    <property type="entry name" value="GGDEF_dom"/>
</dbReference>
<protein>
    <submittedName>
        <fullName evidence="4">Putative signaling protein</fullName>
    </submittedName>
</protein>
<dbReference type="InterPro" id="IPR001633">
    <property type="entry name" value="EAL_dom"/>
</dbReference>
<dbReference type="EMBL" id="LK932515">
    <property type="protein sequence ID" value="CDS87245.1"/>
    <property type="molecule type" value="Genomic_DNA"/>
</dbReference>
<dbReference type="Gene3D" id="3.30.70.270">
    <property type="match status" value="1"/>
</dbReference>
<feature type="transmembrane region" description="Helical" evidence="1">
    <location>
        <begin position="7"/>
        <end position="27"/>
    </location>
</feature>